<organism evidence="9 10">
    <name type="scientific">Candidatus Marsarchaeota G2 archaeon BE_D</name>
    <dbReference type="NCBI Taxonomy" id="1978158"/>
    <lineage>
        <taxon>Archaea</taxon>
        <taxon>Candidatus Marsarchaeota</taxon>
        <taxon>Candidatus Marsarchaeota group 2</taxon>
    </lineage>
</organism>
<evidence type="ECO:0000256" key="3">
    <source>
        <dbReference type="ARBA" id="ARBA00022598"/>
    </source>
</evidence>
<protein>
    <recommendedName>
        <fullName evidence="2 5">RNA 3'-terminal phosphate cyclase</fullName>
        <shortName evidence="5">RNA cyclase</shortName>
        <shortName evidence="5">RNA-3'-phosphate cyclase</shortName>
        <ecNumber evidence="5 6">6.5.1.4</ecNumber>
    </recommendedName>
</protein>
<keyword evidence="3 5" id="KW-0436">Ligase</keyword>
<keyword evidence="4 5" id="KW-0547">Nucleotide-binding</keyword>
<evidence type="ECO:0000259" key="8">
    <source>
        <dbReference type="Pfam" id="PF05189"/>
    </source>
</evidence>
<feature type="domain" description="RNA 3'-terminal phosphate cyclase insert" evidence="8">
    <location>
        <begin position="211"/>
        <end position="268"/>
    </location>
</feature>
<dbReference type="HAMAP" id="MF_00200">
    <property type="entry name" value="RTC"/>
    <property type="match status" value="1"/>
</dbReference>
<dbReference type="GO" id="GO:0005524">
    <property type="term" value="F:ATP binding"/>
    <property type="evidence" value="ECO:0007669"/>
    <property type="project" value="UniProtKB-KW"/>
</dbReference>
<accession>A0A2R6BT20</accession>
<dbReference type="InterPro" id="IPR013791">
    <property type="entry name" value="RNA3'-term_phos_cycl_insert"/>
</dbReference>
<dbReference type="PROSITE" id="PS01287">
    <property type="entry name" value="RTC"/>
    <property type="match status" value="1"/>
</dbReference>
<dbReference type="PIRSF" id="PIRSF005378">
    <property type="entry name" value="RNA3'_term_phos_cycl_euk"/>
    <property type="match status" value="1"/>
</dbReference>
<keyword evidence="5" id="KW-0067">ATP-binding</keyword>
<sequence>MEAMIEVDGSTMEGGGQILRTAVSLSAVTRTPVLVHSIRAKRNPSGLRPQHLAAIRAAAELCSARLEGAAIGSDRIVFEPGDTVGGRYEFDVGTAGSVTLVLQTLLPIMLHSGGEYTVRVRGGTNVMNSPSVDYFEHVFLYHLTAFGARCVFRVIRRGFYPSGGGEVELSVQPSILGEVNLTERGEQVHSFAVSGASRNLQPARVAERQLLHIDVAEKRVEYVDSPSTGSYVFVAKVYSKTRHGCDAVGKRGVRAEEVGKSAWECLTRQRGVLDEFMGDQIVPYVALFGGRAVIKATTHSETNLHVCSLFQVHRITVSELGGGELLIEAR</sequence>
<dbReference type="InterPro" id="IPR013792">
    <property type="entry name" value="RNA3'P_cycl/enolpyr_Trfase_a/b"/>
</dbReference>
<feature type="binding site" evidence="5">
    <location>
        <begin position="276"/>
        <end position="280"/>
    </location>
    <ligand>
        <name>ATP</name>
        <dbReference type="ChEBI" id="CHEBI:30616"/>
    </ligand>
</feature>
<comment type="catalytic activity">
    <reaction evidence="5">
        <text>a 3'-end 3'-phospho-ribonucleotide-RNA + ATP = a 3'-end 2',3'-cyclophospho-ribonucleotide-RNA + AMP + diphosphate</text>
        <dbReference type="Rhea" id="RHEA:23976"/>
        <dbReference type="Rhea" id="RHEA-COMP:10463"/>
        <dbReference type="Rhea" id="RHEA-COMP:10464"/>
        <dbReference type="ChEBI" id="CHEBI:30616"/>
        <dbReference type="ChEBI" id="CHEBI:33019"/>
        <dbReference type="ChEBI" id="CHEBI:83062"/>
        <dbReference type="ChEBI" id="CHEBI:83064"/>
        <dbReference type="ChEBI" id="CHEBI:456215"/>
        <dbReference type="EC" id="6.5.1.4"/>
    </reaction>
</comment>
<dbReference type="PANTHER" id="PTHR11096">
    <property type="entry name" value="RNA 3' TERMINAL PHOSPHATE CYCLASE"/>
    <property type="match status" value="1"/>
</dbReference>
<dbReference type="SUPFAM" id="SSF55205">
    <property type="entry name" value="EPT/RTPC-like"/>
    <property type="match status" value="1"/>
</dbReference>
<dbReference type="SUPFAM" id="SSF52913">
    <property type="entry name" value="RNA 3'-terminal phosphate cyclase, RPTC, insert domain"/>
    <property type="match status" value="1"/>
</dbReference>
<gene>
    <name evidence="5" type="primary">rtcA</name>
    <name evidence="9" type="ORF">B9Q04_20590</name>
</gene>
<dbReference type="Proteomes" id="UP000242015">
    <property type="component" value="Unassembled WGS sequence"/>
</dbReference>
<dbReference type="GO" id="GO:0003963">
    <property type="term" value="F:RNA-3'-phosphate cyclase activity"/>
    <property type="evidence" value="ECO:0007669"/>
    <property type="project" value="UniProtKB-UniRule"/>
</dbReference>
<dbReference type="InterPro" id="IPR017770">
    <property type="entry name" value="RNA3'_term_phos_cyc_type_1"/>
</dbReference>
<comment type="subcellular location">
    <subcellularLocation>
        <location evidence="5">Cytoplasm</location>
    </subcellularLocation>
</comment>
<dbReference type="GO" id="GO:0006396">
    <property type="term" value="P:RNA processing"/>
    <property type="evidence" value="ECO:0007669"/>
    <property type="project" value="UniProtKB-UniRule"/>
</dbReference>
<dbReference type="Gene3D" id="3.30.360.20">
    <property type="entry name" value="RNA 3'-terminal phosphate cyclase, insert domain"/>
    <property type="match status" value="1"/>
</dbReference>
<evidence type="ECO:0000256" key="5">
    <source>
        <dbReference type="HAMAP-Rule" id="MF_00200"/>
    </source>
</evidence>
<evidence type="ECO:0000259" key="7">
    <source>
        <dbReference type="Pfam" id="PF01137"/>
    </source>
</evidence>
<dbReference type="InterPro" id="IPR037136">
    <property type="entry name" value="RNA3'_phos_cyclase_dom_sf"/>
</dbReference>
<evidence type="ECO:0000256" key="2">
    <source>
        <dbReference type="ARBA" id="ARBA00021428"/>
    </source>
</evidence>
<dbReference type="NCBIfam" id="TIGR03399">
    <property type="entry name" value="RNA_3prim_cycl"/>
    <property type="match status" value="1"/>
</dbReference>
<comment type="similarity">
    <text evidence="1 5">Belongs to the RNA 3'-terminal cyclase family. Type 1 subfamily.</text>
</comment>
<dbReference type="Gene3D" id="3.65.10.20">
    <property type="entry name" value="RNA 3'-terminal phosphate cyclase domain"/>
    <property type="match status" value="1"/>
</dbReference>
<dbReference type="Pfam" id="PF01137">
    <property type="entry name" value="RTC"/>
    <property type="match status" value="1"/>
</dbReference>
<dbReference type="InterPro" id="IPR020719">
    <property type="entry name" value="RNA3'_term_phos_cycl-like_CS"/>
</dbReference>
<dbReference type="PANTHER" id="PTHR11096:SF0">
    <property type="entry name" value="RNA 3'-TERMINAL PHOSPHATE CYCLASE"/>
    <property type="match status" value="1"/>
</dbReference>
<dbReference type="InterPro" id="IPR000228">
    <property type="entry name" value="RNA3'_term_phos_cyc"/>
</dbReference>
<feature type="binding site" evidence="5">
    <location>
        <position position="103"/>
    </location>
    <ligand>
        <name>ATP</name>
        <dbReference type="ChEBI" id="CHEBI:30616"/>
    </ligand>
</feature>
<comment type="function">
    <text evidence="5">Catalyzes the conversion of 3'-phosphate to a 2',3'-cyclic phosphodiester at the end of RNA. The mechanism of action of the enzyme occurs in 3 steps: (A) adenylation of the enzyme by ATP; (B) transfer of adenylate to an RNA-N3'P to produce RNA-N3'PP5'A; (C) and attack of the adjacent 2'-hydroxyl on the 3'-phosphorus in the diester linkage to produce the cyclic end product. The biological role of this enzyme is unknown but it is likely to function in some aspects of cellular RNA processing.</text>
</comment>
<dbReference type="InterPro" id="IPR036553">
    <property type="entry name" value="RPTC_insert"/>
</dbReference>
<feature type="domain" description="RNA 3'-terminal phosphate cyclase" evidence="7">
    <location>
        <begin position="12"/>
        <end position="314"/>
    </location>
</feature>
<dbReference type="InterPro" id="IPR023797">
    <property type="entry name" value="RNA3'_phos_cyclase_dom"/>
</dbReference>
<feature type="active site" description="Tele-AMP-histidine intermediate" evidence="5">
    <location>
        <position position="299"/>
    </location>
</feature>
<evidence type="ECO:0000313" key="9">
    <source>
        <dbReference type="EMBL" id="PSO01679.1"/>
    </source>
</evidence>
<evidence type="ECO:0000256" key="1">
    <source>
        <dbReference type="ARBA" id="ARBA00009206"/>
    </source>
</evidence>
<proteinExistence type="inferred from homology"/>
<evidence type="ECO:0000256" key="6">
    <source>
        <dbReference type="NCBIfam" id="TIGR03399"/>
    </source>
</evidence>
<dbReference type="Pfam" id="PF05189">
    <property type="entry name" value="RTC_insert"/>
    <property type="match status" value="1"/>
</dbReference>
<dbReference type="GO" id="GO:0005737">
    <property type="term" value="C:cytoplasm"/>
    <property type="evidence" value="ECO:0007669"/>
    <property type="project" value="UniProtKB-SubCell"/>
</dbReference>
<reference evidence="9 10" key="1">
    <citation type="submission" date="2017-04" db="EMBL/GenBank/DDBJ databases">
        <title>Novel microbial lineages endemic to geothermal iron-oxide mats fill important gaps in the evolutionary history of Archaea.</title>
        <authorList>
            <person name="Jay Z.J."/>
            <person name="Beam J.P."/>
            <person name="Dlakic M."/>
            <person name="Rusch D.B."/>
            <person name="Kozubal M.A."/>
            <person name="Inskeep W.P."/>
        </authorList>
    </citation>
    <scope>NUCLEOTIDE SEQUENCE [LARGE SCALE GENOMIC DNA]</scope>
    <source>
        <strain evidence="9">BE_D</strain>
    </source>
</reference>
<dbReference type="EC" id="6.5.1.4" evidence="5 6"/>
<name>A0A2R6BT20_9ARCH</name>
<keyword evidence="5" id="KW-0963">Cytoplasm</keyword>
<evidence type="ECO:0000256" key="4">
    <source>
        <dbReference type="ARBA" id="ARBA00022741"/>
    </source>
</evidence>
<comment type="caution">
    <text evidence="9">The sequence shown here is derived from an EMBL/GenBank/DDBJ whole genome shotgun (WGS) entry which is preliminary data.</text>
</comment>
<dbReference type="EMBL" id="NEXF01000793">
    <property type="protein sequence ID" value="PSO01679.1"/>
    <property type="molecule type" value="Genomic_DNA"/>
</dbReference>
<dbReference type="AlphaFoldDB" id="A0A2R6BT20"/>
<evidence type="ECO:0000313" key="10">
    <source>
        <dbReference type="Proteomes" id="UP000242015"/>
    </source>
</evidence>